<sequence>MAPFPMWSFREDVLVEHLPDQATVVLRSRSEDTVLTLVRPAAVQALKRMSLGSTALSNVISDELDWAAVRTILDDHQHLVIHSYGLDPEQPLVSVVPLTPESRFAVPPGLPPEPVRLSRFAVIRADGSTLVIESPLSLHRVVLHGPEAVAALGALVGPVPPDPDDQVLQVLIPALIAAGMVVDANGDPFDADPVLLTWDPIELFFHTRATLGRHDQDFGATYPAGESGAVEPVAKPPAPGAAIELYRPAGEDGPGLIATIEAGPGGGHLAVGPISGRELGTLLFRTARVRSVVGDPATATAVSDRPYSSPGRDYELEIYAIVHDCEGVPRGVYHYDALGHRLEPLAVSAPEADEMLESSRVAANLSAPPGVLLSVTARFQRISWKYSGMGYSMVLRNFGALTQLLALVCAALGLAGLRIDMAEIEVTSRILGLDWRVESGVGSFVVGRPAAPPSRSEHP</sequence>
<comment type="caution">
    <text evidence="2">The sequence shown here is derived from an EMBL/GenBank/DDBJ whole genome shotgun (WGS) entry which is preliminary data.</text>
</comment>
<organism evidence="2 3">
    <name type="scientific">Luedemannella helvata</name>
    <dbReference type="NCBI Taxonomy" id="349315"/>
    <lineage>
        <taxon>Bacteria</taxon>
        <taxon>Bacillati</taxon>
        <taxon>Actinomycetota</taxon>
        <taxon>Actinomycetes</taxon>
        <taxon>Micromonosporales</taxon>
        <taxon>Micromonosporaceae</taxon>
        <taxon>Luedemannella</taxon>
    </lineage>
</organism>
<name>A0ABN2JUM3_9ACTN</name>
<reference evidence="2 3" key="1">
    <citation type="journal article" date="2019" name="Int. J. Syst. Evol. Microbiol.">
        <title>The Global Catalogue of Microorganisms (GCM) 10K type strain sequencing project: providing services to taxonomists for standard genome sequencing and annotation.</title>
        <authorList>
            <consortium name="The Broad Institute Genomics Platform"/>
            <consortium name="The Broad Institute Genome Sequencing Center for Infectious Disease"/>
            <person name="Wu L."/>
            <person name="Ma J."/>
        </authorList>
    </citation>
    <scope>NUCLEOTIDE SEQUENCE [LARGE SCALE GENOMIC DNA]</scope>
    <source>
        <strain evidence="2 3">JCM 13249</strain>
    </source>
</reference>
<dbReference type="InterPro" id="IPR052544">
    <property type="entry name" value="Bacteriocin_Proc_Enz"/>
</dbReference>
<dbReference type="CDD" id="cd02142">
    <property type="entry name" value="McbC_SagB-like_oxidoreductase"/>
    <property type="match status" value="1"/>
</dbReference>
<protein>
    <submittedName>
        <fullName evidence="2">SagB/ThcOx family dehydrogenase</fullName>
    </submittedName>
</protein>
<accession>A0ABN2JUM3</accession>
<dbReference type="RefSeq" id="WP_344076930.1">
    <property type="nucleotide sequence ID" value="NZ_BAAALS010000003.1"/>
</dbReference>
<evidence type="ECO:0000259" key="1">
    <source>
        <dbReference type="Pfam" id="PF22767"/>
    </source>
</evidence>
<dbReference type="Gene3D" id="3.40.109.10">
    <property type="entry name" value="NADH Oxidase"/>
    <property type="match status" value="1"/>
</dbReference>
<dbReference type="Pfam" id="PF22767">
    <property type="entry name" value="ThcOx"/>
    <property type="match status" value="1"/>
</dbReference>
<dbReference type="PANTHER" id="PTHR43745">
    <property type="entry name" value="NITROREDUCTASE MJ1384-RELATED"/>
    <property type="match status" value="1"/>
</dbReference>
<dbReference type="PANTHER" id="PTHR43745:SF2">
    <property type="entry name" value="NITROREDUCTASE MJ1384-RELATED"/>
    <property type="match status" value="1"/>
</dbReference>
<gene>
    <name evidence="2" type="ORF">GCM10009681_08050</name>
</gene>
<dbReference type="Proteomes" id="UP001500655">
    <property type="component" value="Unassembled WGS sequence"/>
</dbReference>
<evidence type="ECO:0000313" key="3">
    <source>
        <dbReference type="Proteomes" id="UP001500655"/>
    </source>
</evidence>
<dbReference type="EMBL" id="BAAALS010000003">
    <property type="protein sequence ID" value="GAA1739590.1"/>
    <property type="molecule type" value="Genomic_DNA"/>
</dbReference>
<dbReference type="InterPro" id="IPR000415">
    <property type="entry name" value="Nitroreductase-like"/>
</dbReference>
<dbReference type="NCBIfam" id="TIGR03605">
    <property type="entry name" value="antibiot_sagB"/>
    <property type="match status" value="1"/>
</dbReference>
<evidence type="ECO:0000313" key="2">
    <source>
        <dbReference type="EMBL" id="GAA1739590.1"/>
    </source>
</evidence>
<dbReference type="InterPro" id="IPR054488">
    <property type="entry name" value="ThcOx_dom2"/>
</dbReference>
<proteinExistence type="predicted"/>
<keyword evidence="3" id="KW-1185">Reference proteome</keyword>
<feature type="domain" description="Cyanobactin oxidase ThcOx second" evidence="1">
    <location>
        <begin position="115"/>
        <end position="215"/>
    </location>
</feature>
<dbReference type="InterPro" id="IPR020051">
    <property type="entry name" value="SagB-type_dehydrogenase"/>
</dbReference>
<dbReference type="SUPFAM" id="SSF55469">
    <property type="entry name" value="FMN-dependent nitroreductase-like"/>
    <property type="match status" value="1"/>
</dbReference>